<feature type="transmembrane region" description="Helical" evidence="1">
    <location>
        <begin position="26"/>
        <end position="44"/>
    </location>
</feature>
<dbReference type="OrthoDB" id="7173339at2"/>
<evidence type="ECO:0000313" key="2">
    <source>
        <dbReference type="EMBL" id="ARE82305.1"/>
    </source>
</evidence>
<evidence type="ECO:0008006" key="4">
    <source>
        <dbReference type="Google" id="ProtNLM"/>
    </source>
</evidence>
<sequence>MSNTDTFIDEVTEEVRRDRLFALMRRYGWIAVLAILMLVGGAAWNEWRKAQDQAAAQALGDAVLAALATEDRSARAAALDAIEAPGAQAGSVIALLAAAEEAADTPEAAATRLLALADRSDVDAVYRNIATLKAVMLPGSGLDAEARRGRLNGLALSGGVLRLLAEEQLALIDLETGNRDAALERLGAIASDAEATMGLRRRVTQVIVALGEDMPDLPEPVTGAESLGE</sequence>
<gene>
    <name evidence="2" type="ORF">ROSMUCSMR3_00806</name>
</gene>
<protein>
    <recommendedName>
        <fullName evidence="4">Tetratricopeptide repeat-like domain-containing protein</fullName>
    </recommendedName>
</protein>
<dbReference type="KEGG" id="rmm:ROSMUCSMR3_00806"/>
<accession>A0A1V0RKW4</accession>
<name>A0A1V0RKW4_9RHOB</name>
<reference evidence="2 3" key="1">
    <citation type="submission" date="2017-03" db="EMBL/GenBank/DDBJ databases">
        <title>Genome Sequence of Roseovarius mucosus strain SMR3 Isolated from a culture of the Diatom Skeletonema marinoi.</title>
        <authorList>
            <person name="Topel M."/>
            <person name="Pinder M."/>
            <person name="Johansson O.N."/>
            <person name="Kourtchenko O."/>
            <person name="Godhe A."/>
            <person name="Clarke A.K."/>
        </authorList>
    </citation>
    <scope>NUCLEOTIDE SEQUENCE [LARGE SCALE GENOMIC DNA]</scope>
    <source>
        <strain evidence="2 3">SMR3</strain>
    </source>
</reference>
<dbReference type="RefSeq" id="WP_087148862.1">
    <property type="nucleotide sequence ID" value="NZ_CP020474.1"/>
</dbReference>
<evidence type="ECO:0000313" key="3">
    <source>
        <dbReference type="Proteomes" id="UP000192273"/>
    </source>
</evidence>
<dbReference type="AlphaFoldDB" id="A0A1V0RKW4"/>
<proteinExistence type="predicted"/>
<dbReference type="EMBL" id="CP020474">
    <property type="protein sequence ID" value="ARE82305.1"/>
    <property type="molecule type" value="Genomic_DNA"/>
</dbReference>
<dbReference type="Proteomes" id="UP000192273">
    <property type="component" value="Chromosome"/>
</dbReference>
<evidence type="ECO:0000256" key="1">
    <source>
        <dbReference type="SAM" id="Phobius"/>
    </source>
</evidence>
<keyword evidence="1" id="KW-0472">Membrane</keyword>
<organism evidence="2 3">
    <name type="scientific">Roseovarius mucosus</name>
    <dbReference type="NCBI Taxonomy" id="215743"/>
    <lineage>
        <taxon>Bacteria</taxon>
        <taxon>Pseudomonadati</taxon>
        <taxon>Pseudomonadota</taxon>
        <taxon>Alphaproteobacteria</taxon>
        <taxon>Rhodobacterales</taxon>
        <taxon>Roseobacteraceae</taxon>
        <taxon>Roseovarius</taxon>
    </lineage>
</organism>
<keyword evidence="1" id="KW-1133">Transmembrane helix</keyword>
<keyword evidence="3" id="KW-1185">Reference proteome</keyword>
<keyword evidence="1" id="KW-0812">Transmembrane</keyword>